<feature type="compositionally biased region" description="Polar residues" evidence="6">
    <location>
        <begin position="779"/>
        <end position="809"/>
    </location>
</feature>
<comment type="subcellular location">
    <subcellularLocation>
        <location evidence="1">Nucleus</location>
    </subcellularLocation>
</comment>
<sequence>MDPLEALLDEVALEGLDGISLQTLWMRLQTRQPEFGLNLDSATQNFIWSCLSRTPEIRFWLLPEPRKHVTVYDRFVEVDRNTGIHEMREPEAEDPYPISVVTDDPSGVQGSCVFYRERVDVTDEVRTSDLRTLVTLEQAQNQWAEKLVMVASQEVRSRALIGTEGNSELKLSDPTYCILERLARARWQGELQREMHTRIFRMDAGKMHYLRRTLDRNHLITIQSHVARLPSGAQQHSLLLLLPRFHVDRRSKYDILMESVSNILSEVPNKMMIMVKLRQQLRVSERTFKRVYQYMLAAKMVSLLRIPLKELDPAGGPFKTIRGTEVYVRCLKLLKAYGQKDVEEDEDDENNEEDGDGPVRRNVLAVPRVIERDMLSQAYDIVVSSGSKGISQSVLRGQLNIGRLEGRMVCRSLERNDMIKGFMEDVGRQRTTKYISKHFVEESKLNLQFTKELQRSQDLRGSDPPAPGASGGHKPQTTTQLKQSKLSFQKRDTPIKKKSLRSPQARTGKSSQKSETERHGDDVPTDHTPIPTVSQSRSAEDTPLVVEEVLAVSEVKKVEVHETYRLLKRKNMIIEAVRCSKIIEGFYSLQRLLTEEERKDGVNTKVCKKSVMRLIRALSREGLLKLYRTIVIQDGIHKKVEFVVHPSVTPDDPLVKSAIDQIRMRMSSSVSAARVVSQAEKKKSSPQARKENKTAASSRPSNAPKKVNEKMGVKTLKSFKPVTVPGHGRTMGFQPKMPRLRIVHAFLWYMIYGHPLRRSSPTDPPADNRSDPTKPAHDTQPSPSDAPPDNQNSPTDPEAGPQSSLTNAPPTDEQMEVESDKHQFKVYVNENNWKRFIPPIPLHKDFGYGWALVSDLLISLPLSIFMQIFQINYKVEGLEQKYIFSFHESLQRLCFMGLLQFGPIEKFMDKDQVFVFLKTKATIVDTTVCDPHYNMAIETIRPFERRHYVFKTPHDVEKYWFDLLCVCLNTPLGVTRGRSHERSGEAEESDVVMGIERCPRFLQSIQGTCTLVDDGVTPGNGQGAGGLDSILFSHLKRNWTWTSHLVKTLAQNTDVKDRQTVRLRNLLSKHPPPKPATQTHVMQTDGMVPAPAVVEEEVRVSRQPASRNEEVRGGRKLKRKRPKKDISKPTRKKKKGARARKQYHAQDETDRRALLHMTKQRVTWTHEEDSLLMLCRVTSHFLNRKLKKPFVPWTVLRDVLHAEFELSCDKTSLSVSRRSRYIMKNPQTTLNYRICLAELYQDKELLAKFMNRTEDYNNPQVCAAEYKEFVSALRSKFSSSYGSNDVIIPDTREELFNKFKVYRIGDDTLERSKDVLNRQEDIHVLVLFNLIQSTLVLTNAQMKNYRPFQTFCLYTQYKEQVLSQAFQTCRRRGLVNRRRPMTLYGIKKCQALPFLPMSYQLSQHYYRFFTWRIPSSIFNEAYDLISTLRERGARDRDNRFSFQKDPEKQRDASRQQERIEVEEVQAEEDTQDMLQILMDAPGGVSACCLTLMTLGLLSVDVTIPQQIVIINSSMFDNDLLKSLSKALEEEEEDEEEKKVKPPQASHTNYLLMRGYYTPALMRSQTHNSNTTDNIIINTCSVHVKLRETPKHTHFTPEAASFSAFSSSTPQCFPVSFTRVYGSTTLDLQMFVDRCVSALGYTPEDIQTVSNIRDAVQEEAEFGIDRQDLCMSFIHLEEPENGRTRALQQYIQDLVDGEQLVEVGALSHRLVCMNAASHWLLDSKEDDDEQTQQVSLKRGPAHEPTHATPPAKKRRATESHFQADPASTSAAVDQTVAKENTADEKEAGLVDPSHGRNGDGDDETAEQEKDGDGGGESVRFVGRPWRVVDGSLNGPVCKGMLECLLLHIISNPGIREPSILQHYSQVLQPVAILDLLQVLVDLGCVRKRYTVHQHKASLFSRPRMAQVKGQTEVSMRDEAMAFYEPTVDCTLRLARVFPHQPNWNKWVQLCLRV</sequence>
<dbReference type="PANTHER" id="PTHR15180">
    <property type="entry name" value="GENERAL TRANSCRIPTION FACTOR 3C POLYPEPTIDE 1"/>
    <property type="match status" value="1"/>
</dbReference>
<evidence type="ECO:0000259" key="8">
    <source>
        <dbReference type="Pfam" id="PF23704"/>
    </source>
</evidence>
<gene>
    <name evidence="10" type="ORF">IRJ41_007691</name>
</gene>
<feature type="region of interest" description="Disordered" evidence="6">
    <location>
        <begin position="454"/>
        <end position="539"/>
    </location>
</feature>
<dbReference type="Pfam" id="PF24101">
    <property type="entry name" value="WHD_GTF3C1"/>
    <property type="match status" value="1"/>
</dbReference>
<organism evidence="10 11">
    <name type="scientific">Triplophysa rosa</name>
    <name type="common">Cave loach</name>
    <dbReference type="NCBI Taxonomy" id="992332"/>
    <lineage>
        <taxon>Eukaryota</taxon>
        <taxon>Metazoa</taxon>
        <taxon>Chordata</taxon>
        <taxon>Craniata</taxon>
        <taxon>Vertebrata</taxon>
        <taxon>Euteleostomi</taxon>
        <taxon>Actinopterygii</taxon>
        <taxon>Neopterygii</taxon>
        <taxon>Teleostei</taxon>
        <taxon>Ostariophysi</taxon>
        <taxon>Cypriniformes</taxon>
        <taxon>Nemacheilidae</taxon>
        <taxon>Triplophysa</taxon>
    </lineage>
</organism>
<evidence type="ECO:0000313" key="11">
    <source>
        <dbReference type="Proteomes" id="UP001059041"/>
    </source>
</evidence>
<evidence type="ECO:0000256" key="6">
    <source>
        <dbReference type="SAM" id="MobiDB-lite"/>
    </source>
</evidence>
<dbReference type="Proteomes" id="UP001059041">
    <property type="component" value="Linkage Group LG4"/>
</dbReference>
<feature type="compositionally biased region" description="Basic and acidic residues" evidence="6">
    <location>
        <begin position="766"/>
        <end position="777"/>
    </location>
</feature>
<keyword evidence="3" id="KW-0238">DNA-binding</keyword>
<proteinExistence type="predicted"/>
<feature type="domain" description="GTF3C1 extended winged-helix" evidence="9">
    <location>
        <begin position="561"/>
        <end position="668"/>
    </location>
</feature>
<evidence type="ECO:0000256" key="1">
    <source>
        <dbReference type="ARBA" id="ARBA00004123"/>
    </source>
</evidence>
<comment type="caution">
    <text evidence="10">The sequence shown here is derived from an EMBL/GenBank/DDBJ whole genome shotgun (WGS) entry which is preliminary data.</text>
</comment>
<dbReference type="GO" id="GO:0042791">
    <property type="term" value="P:5S class rRNA transcription by RNA polymerase III"/>
    <property type="evidence" value="ECO:0007669"/>
    <property type="project" value="TreeGrafter"/>
</dbReference>
<feature type="domain" description="General transcription factor 3C polypeptide 1 winged-helix" evidence="8">
    <location>
        <begin position="4"/>
        <end position="60"/>
    </location>
</feature>
<evidence type="ECO:0000256" key="5">
    <source>
        <dbReference type="ARBA" id="ARBA00023242"/>
    </source>
</evidence>
<keyword evidence="11" id="KW-1185">Reference proteome</keyword>
<dbReference type="PANTHER" id="PTHR15180:SF1">
    <property type="entry name" value="GENERAL TRANSCRIPTION FACTOR 3C POLYPEPTIDE 1"/>
    <property type="match status" value="1"/>
</dbReference>
<reference evidence="10" key="1">
    <citation type="submission" date="2021-02" db="EMBL/GenBank/DDBJ databases">
        <title>Comparative genomics reveals that relaxation of natural selection precedes convergent phenotypic evolution of cavefish.</title>
        <authorList>
            <person name="Peng Z."/>
        </authorList>
    </citation>
    <scope>NUCLEOTIDE SEQUENCE</scope>
    <source>
        <tissue evidence="10">Muscle</tissue>
    </source>
</reference>
<dbReference type="GO" id="GO:0003677">
    <property type="term" value="F:DNA binding"/>
    <property type="evidence" value="ECO:0007669"/>
    <property type="project" value="UniProtKB-KW"/>
</dbReference>
<feature type="region of interest" description="Disordered" evidence="6">
    <location>
        <begin position="1436"/>
        <end position="1457"/>
    </location>
</feature>
<feature type="region of interest" description="Disordered" evidence="6">
    <location>
        <begin position="676"/>
        <end position="734"/>
    </location>
</feature>
<dbReference type="InterPro" id="IPR056428">
    <property type="entry name" value="WH_GTF3C1"/>
</dbReference>
<keyword evidence="2" id="KW-0597">Phosphoprotein</keyword>
<dbReference type="InterPro" id="IPR007309">
    <property type="entry name" value="TFIIIC_Bblock-bd"/>
</dbReference>
<feature type="compositionally biased region" description="Polar residues" evidence="6">
    <location>
        <begin position="501"/>
        <end position="511"/>
    </location>
</feature>
<feature type="compositionally biased region" description="Basic and acidic residues" evidence="6">
    <location>
        <begin position="512"/>
        <end position="525"/>
    </location>
</feature>
<dbReference type="InterPro" id="IPR035625">
    <property type="entry name" value="Tfc3-like_eWH"/>
</dbReference>
<feature type="compositionally biased region" description="Basic residues" evidence="6">
    <location>
        <begin position="1114"/>
        <end position="1143"/>
    </location>
</feature>
<accession>A0A9W7WYX5</accession>
<evidence type="ECO:0000259" key="7">
    <source>
        <dbReference type="Pfam" id="PF04182"/>
    </source>
</evidence>
<evidence type="ECO:0000313" key="10">
    <source>
        <dbReference type="EMBL" id="KAI7810876.1"/>
    </source>
</evidence>
<feature type="region of interest" description="Disordered" evidence="6">
    <location>
        <begin position="757"/>
        <end position="819"/>
    </location>
</feature>
<feature type="region of interest" description="Disordered" evidence="6">
    <location>
        <begin position="1722"/>
        <end position="1817"/>
    </location>
</feature>
<dbReference type="GO" id="GO:0006384">
    <property type="term" value="P:transcription initiation at RNA polymerase III promoter"/>
    <property type="evidence" value="ECO:0007669"/>
    <property type="project" value="InterPro"/>
</dbReference>
<evidence type="ECO:0000256" key="2">
    <source>
        <dbReference type="ARBA" id="ARBA00022553"/>
    </source>
</evidence>
<feature type="compositionally biased region" description="Basic and acidic residues" evidence="6">
    <location>
        <begin position="1779"/>
        <end position="1798"/>
    </location>
</feature>
<dbReference type="GO" id="GO:0005634">
    <property type="term" value="C:nucleus"/>
    <property type="evidence" value="ECO:0007669"/>
    <property type="project" value="UniProtKB-SubCell"/>
</dbReference>
<dbReference type="Pfam" id="PF23704">
    <property type="entry name" value="WHD_GTF3C1_N"/>
    <property type="match status" value="1"/>
</dbReference>
<dbReference type="GO" id="GO:0000127">
    <property type="term" value="C:transcription factor TFIIIC complex"/>
    <property type="evidence" value="ECO:0007669"/>
    <property type="project" value="InterPro"/>
</dbReference>
<feature type="compositionally biased region" description="Basic and acidic residues" evidence="6">
    <location>
        <begin position="679"/>
        <end position="693"/>
    </location>
</feature>
<dbReference type="EMBL" id="JAFHDT010000004">
    <property type="protein sequence ID" value="KAI7810876.1"/>
    <property type="molecule type" value="Genomic_DNA"/>
</dbReference>
<dbReference type="InterPro" id="IPR044210">
    <property type="entry name" value="Tfc3-like"/>
</dbReference>
<dbReference type="Pfam" id="PF04182">
    <property type="entry name" value="B-block_TFIIIC"/>
    <property type="match status" value="1"/>
</dbReference>
<feature type="region of interest" description="Disordered" evidence="6">
    <location>
        <begin position="1097"/>
        <end position="1150"/>
    </location>
</feature>
<keyword evidence="5" id="KW-0539">Nucleus</keyword>
<evidence type="ECO:0000256" key="4">
    <source>
        <dbReference type="ARBA" id="ARBA00023163"/>
    </source>
</evidence>
<protein>
    <submittedName>
        <fullName evidence="10">General transcription factor 3C polypeptide 1</fullName>
    </submittedName>
</protein>
<feature type="domain" description="B-block binding subunit of TFIIIC" evidence="7">
    <location>
        <begin position="174"/>
        <end position="247"/>
    </location>
</feature>
<name>A0A9W7WYX5_TRIRA</name>
<keyword evidence="4" id="KW-0804">Transcription</keyword>
<evidence type="ECO:0000256" key="3">
    <source>
        <dbReference type="ARBA" id="ARBA00023125"/>
    </source>
</evidence>
<feature type="compositionally biased region" description="Polar residues" evidence="6">
    <location>
        <begin position="475"/>
        <end position="487"/>
    </location>
</feature>
<evidence type="ECO:0000259" key="9">
    <source>
        <dbReference type="Pfam" id="PF24101"/>
    </source>
</evidence>
<dbReference type="CDD" id="cd16169">
    <property type="entry name" value="Tau138_eWH"/>
    <property type="match status" value="1"/>
</dbReference>
<dbReference type="InterPro" id="IPR056467">
    <property type="entry name" value="eWH_GTF3C1"/>
</dbReference>